<reference evidence="3 4" key="1">
    <citation type="submission" date="2013-08" db="EMBL/GenBank/DDBJ databases">
        <authorList>
            <person name="Huang J."/>
            <person name="Wang G."/>
        </authorList>
    </citation>
    <scope>NUCLEOTIDE SEQUENCE [LARGE SCALE GENOMIC DNA]</scope>
    <source>
        <strain evidence="3 4">JSM 072002</strain>
    </source>
</reference>
<accession>A0A0A5G221</accession>
<dbReference type="PANTHER" id="PTHR42953">
    <property type="entry name" value="HIGH-AFFINITY ZINC UPTAKE SYSTEM PROTEIN ZNUA-RELATED"/>
    <property type="match status" value="1"/>
</dbReference>
<evidence type="ECO:0000256" key="2">
    <source>
        <dbReference type="SAM" id="SignalP"/>
    </source>
</evidence>
<evidence type="ECO:0000256" key="1">
    <source>
        <dbReference type="SAM" id="MobiDB-lite"/>
    </source>
</evidence>
<dbReference type="EMBL" id="AVPG01000026">
    <property type="protein sequence ID" value="KGX85120.1"/>
    <property type="molecule type" value="Genomic_DNA"/>
</dbReference>
<evidence type="ECO:0008006" key="5">
    <source>
        <dbReference type="Google" id="ProtNLM"/>
    </source>
</evidence>
<dbReference type="InterPro" id="IPR006129">
    <property type="entry name" value="AdhesinB"/>
</dbReference>
<keyword evidence="2" id="KW-0732">Signal</keyword>
<name>A0A0A5G221_9BACI</name>
<dbReference type="AlphaFoldDB" id="A0A0A5G221"/>
<evidence type="ECO:0000313" key="3">
    <source>
        <dbReference type="EMBL" id="KGX85120.1"/>
    </source>
</evidence>
<dbReference type="InterPro" id="IPR006127">
    <property type="entry name" value="ZnuA-like"/>
</dbReference>
<dbReference type="Proteomes" id="UP000030401">
    <property type="component" value="Unassembled WGS sequence"/>
</dbReference>
<keyword evidence="4" id="KW-1185">Reference proteome</keyword>
<dbReference type="Gene3D" id="3.40.50.1980">
    <property type="entry name" value="Nitrogenase molybdenum iron protein domain"/>
    <property type="match status" value="2"/>
</dbReference>
<dbReference type="eggNOG" id="COG0803">
    <property type="taxonomic scope" value="Bacteria"/>
</dbReference>
<comment type="caution">
    <text evidence="3">The sequence shown here is derived from an EMBL/GenBank/DDBJ whole genome shotgun (WGS) entry which is preliminary data.</text>
</comment>
<dbReference type="PANTHER" id="PTHR42953:SF8">
    <property type="entry name" value="ZINT DOMAIN-CONTAINING PROTEIN"/>
    <property type="match status" value="1"/>
</dbReference>
<proteinExistence type="predicted"/>
<dbReference type="GO" id="GO:0030001">
    <property type="term" value="P:metal ion transport"/>
    <property type="evidence" value="ECO:0007669"/>
    <property type="project" value="InterPro"/>
</dbReference>
<dbReference type="PRINTS" id="PR00691">
    <property type="entry name" value="ADHESINB"/>
</dbReference>
<dbReference type="STRING" id="1385512.N784_10055"/>
<sequence length="329" mass="37057">MSFQNKTVIMLFIILSTVLAGCASSELSSNSEKNKEVLTIYTTIYPIEDFTEKIGKGYVQVESIIPPGADAHTFEPTQKQMVDMAEGDAFIYNGAGAEPFADSISQTLQNEKVSIVEASEGVQLLDHGHHHDDDGEEHAHEEEEHKEKHDEHHHGDMDPHIWLDPLRAIVLAENIKEELVALNPEAEGAFEANFEELKKDLQQLDTNFHETLEQVDHREIIVSHAAYGYWEEAYGIEQIAISGLSPSSEPSQKELESIIETAKQHDLHYILFEQNVTPKVATVIQDEIGAEALHIHNVSVRTDEDIENEEDYFSLMEHNLEVLELALTK</sequence>
<feature type="region of interest" description="Disordered" evidence="1">
    <location>
        <begin position="126"/>
        <end position="158"/>
    </location>
</feature>
<dbReference type="InterPro" id="IPR050492">
    <property type="entry name" value="Bact_metal-bind_prot9"/>
</dbReference>
<feature type="signal peptide" evidence="2">
    <location>
        <begin position="1"/>
        <end position="20"/>
    </location>
</feature>
<dbReference type="Pfam" id="PF01297">
    <property type="entry name" value="ZnuA"/>
    <property type="match status" value="1"/>
</dbReference>
<protein>
    <recommendedName>
        <fullName evidence="5">Adhesin</fullName>
    </recommendedName>
</protein>
<gene>
    <name evidence="3" type="ORF">N784_10055</name>
</gene>
<feature type="chain" id="PRO_5039154547" description="Adhesin" evidence="2">
    <location>
        <begin position="21"/>
        <end position="329"/>
    </location>
</feature>
<dbReference type="GO" id="GO:0046872">
    <property type="term" value="F:metal ion binding"/>
    <property type="evidence" value="ECO:0007669"/>
    <property type="project" value="InterPro"/>
</dbReference>
<dbReference type="PROSITE" id="PS51257">
    <property type="entry name" value="PROKAR_LIPOPROTEIN"/>
    <property type="match status" value="1"/>
</dbReference>
<dbReference type="RefSeq" id="WP_232306026.1">
    <property type="nucleotide sequence ID" value="NZ_AVPG01000026.1"/>
</dbReference>
<evidence type="ECO:0000313" key="4">
    <source>
        <dbReference type="Proteomes" id="UP000030401"/>
    </source>
</evidence>
<dbReference type="GO" id="GO:0007155">
    <property type="term" value="P:cell adhesion"/>
    <property type="evidence" value="ECO:0007669"/>
    <property type="project" value="InterPro"/>
</dbReference>
<organism evidence="3 4">
    <name type="scientific">Pontibacillus litoralis JSM 072002</name>
    <dbReference type="NCBI Taxonomy" id="1385512"/>
    <lineage>
        <taxon>Bacteria</taxon>
        <taxon>Bacillati</taxon>
        <taxon>Bacillota</taxon>
        <taxon>Bacilli</taxon>
        <taxon>Bacillales</taxon>
        <taxon>Bacillaceae</taxon>
        <taxon>Pontibacillus</taxon>
    </lineage>
</organism>
<dbReference type="SUPFAM" id="SSF53807">
    <property type="entry name" value="Helical backbone' metal receptor"/>
    <property type="match status" value="1"/>
</dbReference>